<keyword evidence="2" id="KW-1185">Reference proteome</keyword>
<sequence>MDINSDISPSHLECFAPDRSNFQFIHLGRSFTEAPNRTTSHCDPPYSSSCLQNATPLHSQNSALPSPMVYNLWLLLWRERTSFFFPRVVFEFYDTLLQMDNERSWISRLSTITAQFSSDVRINEDFWRKVLQMAWNAVSP</sequence>
<organism evidence="1 2">
    <name type="scientific">Araneus ventricosus</name>
    <name type="common">Orbweaver spider</name>
    <name type="synonym">Epeira ventricosa</name>
    <dbReference type="NCBI Taxonomy" id="182803"/>
    <lineage>
        <taxon>Eukaryota</taxon>
        <taxon>Metazoa</taxon>
        <taxon>Ecdysozoa</taxon>
        <taxon>Arthropoda</taxon>
        <taxon>Chelicerata</taxon>
        <taxon>Arachnida</taxon>
        <taxon>Araneae</taxon>
        <taxon>Araneomorphae</taxon>
        <taxon>Entelegynae</taxon>
        <taxon>Araneoidea</taxon>
        <taxon>Araneidae</taxon>
        <taxon>Araneus</taxon>
    </lineage>
</organism>
<reference evidence="1 2" key="1">
    <citation type="journal article" date="2019" name="Sci. Rep.">
        <title>Orb-weaving spider Araneus ventricosus genome elucidates the spidroin gene catalogue.</title>
        <authorList>
            <person name="Kono N."/>
            <person name="Nakamura H."/>
            <person name="Ohtoshi R."/>
            <person name="Moran D.A.P."/>
            <person name="Shinohara A."/>
            <person name="Yoshida Y."/>
            <person name="Fujiwara M."/>
            <person name="Mori M."/>
            <person name="Tomita M."/>
            <person name="Arakawa K."/>
        </authorList>
    </citation>
    <scope>NUCLEOTIDE SEQUENCE [LARGE SCALE GENOMIC DNA]</scope>
</reference>
<gene>
    <name evidence="1" type="ORF">AVEN_142589_1</name>
</gene>
<name>A0A4Y2CG73_ARAVE</name>
<accession>A0A4Y2CG73</accession>
<evidence type="ECO:0000313" key="1">
    <source>
        <dbReference type="EMBL" id="GBM03310.1"/>
    </source>
</evidence>
<proteinExistence type="predicted"/>
<dbReference type="EMBL" id="BGPR01000189">
    <property type="protein sequence ID" value="GBM03310.1"/>
    <property type="molecule type" value="Genomic_DNA"/>
</dbReference>
<evidence type="ECO:0000313" key="2">
    <source>
        <dbReference type="Proteomes" id="UP000499080"/>
    </source>
</evidence>
<dbReference type="AlphaFoldDB" id="A0A4Y2CG73"/>
<comment type="caution">
    <text evidence="1">The sequence shown here is derived from an EMBL/GenBank/DDBJ whole genome shotgun (WGS) entry which is preliminary data.</text>
</comment>
<dbReference type="Proteomes" id="UP000499080">
    <property type="component" value="Unassembled WGS sequence"/>
</dbReference>
<protein>
    <submittedName>
        <fullName evidence="1">Uncharacterized protein</fullName>
    </submittedName>
</protein>